<keyword evidence="3" id="KW-1185">Reference proteome</keyword>
<gene>
    <name evidence="2" type="ORF">SAMN04488082_11676</name>
</gene>
<dbReference type="OrthoDB" id="5471662at2"/>
<dbReference type="EMBL" id="FORX01000016">
    <property type="protein sequence ID" value="SFK18904.1"/>
    <property type="molecule type" value="Genomic_DNA"/>
</dbReference>
<evidence type="ECO:0000313" key="3">
    <source>
        <dbReference type="Proteomes" id="UP000198635"/>
    </source>
</evidence>
<dbReference type="Pfam" id="PF20068">
    <property type="entry name" value="Amphi-Trp"/>
    <property type="match status" value="1"/>
</dbReference>
<proteinExistence type="predicted"/>
<name>A0A1I3XH59_9BACT</name>
<evidence type="ECO:0000259" key="1">
    <source>
        <dbReference type="Pfam" id="PF20068"/>
    </source>
</evidence>
<reference evidence="3" key="1">
    <citation type="submission" date="2016-10" db="EMBL/GenBank/DDBJ databases">
        <authorList>
            <person name="Varghese N."/>
            <person name="Submissions S."/>
        </authorList>
    </citation>
    <scope>NUCLEOTIDE SEQUENCE [LARGE SCALE GENOMIC DNA]</scope>
    <source>
        <strain evidence="3">DSM 5918</strain>
    </source>
</reference>
<accession>A0A1I3XH59</accession>
<sequence length="103" mass="11537">MGKDKLKSKNIMTRDDLVAYLETVLSGLKQGTLILDNEERPLILRPSDSIEAELEIKQKSDKEKLELKLSWVPNKMQPLTPVATQLEAPILSSPPLGDEAKKK</sequence>
<dbReference type="RefSeq" id="WP_092377098.1">
    <property type="nucleotide sequence ID" value="NZ_FORX01000016.1"/>
</dbReference>
<dbReference type="AlphaFoldDB" id="A0A1I3XH59"/>
<dbReference type="InterPro" id="IPR027598">
    <property type="entry name" value="Amphi-Trp_dom"/>
</dbReference>
<organism evidence="2 3">
    <name type="scientific">Desulfomicrobium apsheronum</name>
    <dbReference type="NCBI Taxonomy" id="52560"/>
    <lineage>
        <taxon>Bacteria</taxon>
        <taxon>Pseudomonadati</taxon>
        <taxon>Thermodesulfobacteriota</taxon>
        <taxon>Desulfovibrionia</taxon>
        <taxon>Desulfovibrionales</taxon>
        <taxon>Desulfomicrobiaceae</taxon>
        <taxon>Desulfomicrobium</taxon>
    </lineage>
</organism>
<feature type="domain" description="Amphi-Trp" evidence="1">
    <location>
        <begin position="5"/>
        <end position="75"/>
    </location>
</feature>
<dbReference type="Proteomes" id="UP000198635">
    <property type="component" value="Unassembled WGS sequence"/>
</dbReference>
<dbReference type="STRING" id="52560.SAMN04488082_11676"/>
<evidence type="ECO:0000313" key="2">
    <source>
        <dbReference type="EMBL" id="SFK18904.1"/>
    </source>
</evidence>
<protein>
    <submittedName>
        <fullName evidence="2">Amphi-Trp domain-containing protein</fullName>
    </submittedName>
</protein>
<dbReference type="NCBIfam" id="TIGR04354">
    <property type="entry name" value="amphi-Trp"/>
    <property type="match status" value="1"/>
</dbReference>